<dbReference type="GO" id="GO:0003700">
    <property type="term" value="F:DNA-binding transcription factor activity"/>
    <property type="evidence" value="ECO:0007669"/>
    <property type="project" value="InterPro"/>
</dbReference>
<dbReference type="SMART" id="SM00347">
    <property type="entry name" value="HTH_MARR"/>
    <property type="match status" value="1"/>
</dbReference>
<feature type="domain" description="HTH marR-type" evidence="4">
    <location>
        <begin position="8"/>
        <end position="141"/>
    </location>
</feature>
<dbReference type="InterPro" id="IPR023187">
    <property type="entry name" value="Tscrpt_reg_MarR-type_CS"/>
</dbReference>
<dbReference type="EMBL" id="JACU01000003">
    <property type="protein sequence ID" value="KMS58907.1"/>
    <property type="molecule type" value="Genomic_DNA"/>
</dbReference>
<sequence length="150" mass="16500">MTDRITLAHELATQLSPVSRAWLQLADRILGSLAISNSAGWALVHLERLGKGARQGDLARAIGITEASLVRTMQQLERGGLVERRPDEEDRRANRLHLTAEGKKLAGEAEKRLIELRIELLEGIPDAQLEGAVRLLGIVAERAAEMRSRA</sequence>
<evidence type="ECO:0000256" key="3">
    <source>
        <dbReference type="ARBA" id="ARBA00023163"/>
    </source>
</evidence>
<name>A0A0J7Y5I0_9SPHN</name>
<dbReference type="InterPro" id="IPR036390">
    <property type="entry name" value="WH_DNA-bd_sf"/>
</dbReference>
<comment type="caution">
    <text evidence="5">The sequence shown here is derived from an EMBL/GenBank/DDBJ whole genome shotgun (WGS) entry which is preliminary data.</text>
</comment>
<evidence type="ECO:0000313" key="5">
    <source>
        <dbReference type="EMBL" id="KMS58907.1"/>
    </source>
</evidence>
<proteinExistence type="predicted"/>
<evidence type="ECO:0000256" key="1">
    <source>
        <dbReference type="ARBA" id="ARBA00023015"/>
    </source>
</evidence>
<dbReference type="InterPro" id="IPR000835">
    <property type="entry name" value="HTH_MarR-typ"/>
</dbReference>
<dbReference type="Proteomes" id="UP000052268">
    <property type="component" value="Unassembled WGS sequence"/>
</dbReference>
<dbReference type="PROSITE" id="PS01117">
    <property type="entry name" value="HTH_MARR_1"/>
    <property type="match status" value="1"/>
</dbReference>
<dbReference type="PROSITE" id="PS50995">
    <property type="entry name" value="HTH_MARR_2"/>
    <property type="match status" value="1"/>
</dbReference>
<dbReference type="InterPro" id="IPR036388">
    <property type="entry name" value="WH-like_DNA-bd_sf"/>
</dbReference>
<reference evidence="5 6" key="1">
    <citation type="journal article" date="2015" name="G3 (Bethesda)">
        <title>Insights into Ongoing Evolution of the Hexachlorocyclohexane Catabolic Pathway from Comparative Genomics of Ten Sphingomonadaceae Strains.</title>
        <authorList>
            <person name="Pearce S.L."/>
            <person name="Oakeshott J.G."/>
            <person name="Pandey G."/>
        </authorList>
    </citation>
    <scope>NUCLEOTIDE SEQUENCE [LARGE SCALE GENOMIC DNA]</scope>
    <source>
        <strain evidence="5 6">LL02</strain>
    </source>
</reference>
<keyword evidence="6" id="KW-1185">Reference proteome</keyword>
<dbReference type="RefSeq" id="WP_059150678.1">
    <property type="nucleotide sequence ID" value="NZ_KQ130452.1"/>
</dbReference>
<evidence type="ECO:0000313" key="6">
    <source>
        <dbReference type="Proteomes" id="UP000052268"/>
    </source>
</evidence>
<dbReference type="Pfam" id="PF12802">
    <property type="entry name" value="MarR_2"/>
    <property type="match status" value="1"/>
</dbReference>
<dbReference type="AlphaFoldDB" id="A0A0J7Y5I0"/>
<keyword evidence="3" id="KW-0804">Transcription</keyword>
<dbReference type="PANTHER" id="PTHR42756:SF1">
    <property type="entry name" value="TRANSCRIPTIONAL REPRESSOR OF EMRAB OPERON"/>
    <property type="match status" value="1"/>
</dbReference>
<keyword evidence="1" id="KW-0805">Transcription regulation</keyword>
<dbReference type="PANTHER" id="PTHR42756">
    <property type="entry name" value="TRANSCRIPTIONAL REGULATOR, MARR"/>
    <property type="match status" value="1"/>
</dbReference>
<gene>
    <name evidence="5" type="ORF">V474_13025</name>
</gene>
<dbReference type="PATRIC" id="fig|1114963.3.peg.1409"/>
<accession>A0A0J7Y5I0</accession>
<dbReference type="PRINTS" id="PR00598">
    <property type="entry name" value="HTHMARR"/>
</dbReference>
<dbReference type="Gene3D" id="1.10.10.10">
    <property type="entry name" value="Winged helix-like DNA-binding domain superfamily/Winged helix DNA-binding domain"/>
    <property type="match status" value="1"/>
</dbReference>
<protein>
    <submittedName>
        <fullName evidence="5">MarR family transcriptional regulator</fullName>
    </submittedName>
</protein>
<organism evidence="5 6">
    <name type="scientific">Novosphingobium barchaimii LL02</name>
    <dbReference type="NCBI Taxonomy" id="1114963"/>
    <lineage>
        <taxon>Bacteria</taxon>
        <taxon>Pseudomonadati</taxon>
        <taxon>Pseudomonadota</taxon>
        <taxon>Alphaproteobacteria</taxon>
        <taxon>Sphingomonadales</taxon>
        <taxon>Sphingomonadaceae</taxon>
        <taxon>Novosphingobium</taxon>
    </lineage>
</organism>
<dbReference type="GO" id="GO:0003677">
    <property type="term" value="F:DNA binding"/>
    <property type="evidence" value="ECO:0007669"/>
    <property type="project" value="UniProtKB-KW"/>
</dbReference>
<keyword evidence="2" id="KW-0238">DNA-binding</keyword>
<dbReference type="OrthoDB" id="582199at2"/>
<evidence type="ECO:0000259" key="4">
    <source>
        <dbReference type="PROSITE" id="PS50995"/>
    </source>
</evidence>
<evidence type="ECO:0000256" key="2">
    <source>
        <dbReference type="ARBA" id="ARBA00023125"/>
    </source>
</evidence>
<dbReference type="SUPFAM" id="SSF46785">
    <property type="entry name" value="Winged helix' DNA-binding domain"/>
    <property type="match status" value="1"/>
</dbReference>